<name>A0ABR4FT73_9EURO</name>
<feature type="transmembrane region" description="Helical" evidence="1">
    <location>
        <begin position="345"/>
        <end position="363"/>
    </location>
</feature>
<keyword evidence="1" id="KW-0472">Membrane</keyword>
<dbReference type="Gene3D" id="1.20.58.340">
    <property type="entry name" value="Magnesium transport protein CorA, transmembrane region"/>
    <property type="match status" value="1"/>
</dbReference>
<keyword evidence="1" id="KW-0812">Transmembrane</keyword>
<keyword evidence="3" id="KW-1185">Reference proteome</keyword>
<gene>
    <name evidence="2" type="ORF">BJX66DRAFT_342152</name>
</gene>
<evidence type="ECO:0000313" key="2">
    <source>
        <dbReference type="EMBL" id="KAL2786468.1"/>
    </source>
</evidence>
<organism evidence="2 3">
    <name type="scientific">Aspergillus keveii</name>
    <dbReference type="NCBI Taxonomy" id="714993"/>
    <lineage>
        <taxon>Eukaryota</taxon>
        <taxon>Fungi</taxon>
        <taxon>Dikarya</taxon>
        <taxon>Ascomycota</taxon>
        <taxon>Pezizomycotina</taxon>
        <taxon>Eurotiomycetes</taxon>
        <taxon>Eurotiomycetidae</taxon>
        <taxon>Eurotiales</taxon>
        <taxon>Aspergillaceae</taxon>
        <taxon>Aspergillus</taxon>
        <taxon>Aspergillus subgen. Nidulantes</taxon>
    </lineage>
</organism>
<sequence>MDDEIENYAANLLRLSRILPGYDQLCETSTGQVKIDLIDVHVTGDVHVHDSQTWTASSTKMDLFVWLIEQASATAVRYIFIEDLIPEVCTTLGAALDLDPQFFIDHLSNQAPEHVSRKARQNDSPLNAIILSDPLPECKETSWSTTDPIVRRDALPPDAQTSTTPIYTCLVPRLSPGITSSRSIPGLADNALVSLFKSLSSTGSFLRAHAEDPAQKDLSLEILIFQIVVSDTLGLLHLLRDMRGDTARATASATAPLETILSKRTFIANLESRLSSLRPEVTQDLRALLDLFPKETAHKTAALQVETRFQEIVQDLNESLNSITGALQFMESQRAIMEAESISRLTELAFLFIPLSFAAALFSMQVQELSQPPPVAHFVAFALPLSATTYALRALARSSWVHRKKEETLANARRSYSLPPGARIGNRAILAETLPEPIAVIAFFLSIAALVEQIPVRHYLGSRWTLLTVLILLPCMLVPSLAVLWTRSIGTGLKIGLTFAIILCSGCLALLVLLAVPSTRAEIKRFFPGRSRGRVQEIASTNESISTD</sequence>
<protein>
    <submittedName>
        <fullName evidence="2">Uncharacterized protein</fullName>
    </submittedName>
</protein>
<comment type="caution">
    <text evidence="2">The sequence shown here is derived from an EMBL/GenBank/DDBJ whole genome shotgun (WGS) entry which is preliminary data.</text>
</comment>
<proteinExistence type="predicted"/>
<dbReference type="Proteomes" id="UP001610563">
    <property type="component" value="Unassembled WGS sequence"/>
</dbReference>
<feature type="transmembrane region" description="Helical" evidence="1">
    <location>
        <begin position="497"/>
        <end position="516"/>
    </location>
</feature>
<feature type="transmembrane region" description="Helical" evidence="1">
    <location>
        <begin position="375"/>
        <end position="396"/>
    </location>
</feature>
<feature type="transmembrane region" description="Helical" evidence="1">
    <location>
        <begin position="464"/>
        <end position="485"/>
    </location>
</feature>
<accession>A0ABR4FT73</accession>
<keyword evidence="1" id="KW-1133">Transmembrane helix</keyword>
<evidence type="ECO:0000313" key="3">
    <source>
        <dbReference type="Proteomes" id="UP001610563"/>
    </source>
</evidence>
<dbReference type="EMBL" id="JBFTWV010000117">
    <property type="protein sequence ID" value="KAL2786468.1"/>
    <property type="molecule type" value="Genomic_DNA"/>
</dbReference>
<reference evidence="2 3" key="1">
    <citation type="submission" date="2024-07" db="EMBL/GenBank/DDBJ databases">
        <title>Section-level genome sequencing and comparative genomics of Aspergillus sections Usti and Cavernicolus.</title>
        <authorList>
            <consortium name="Lawrence Berkeley National Laboratory"/>
            <person name="Nybo J.L."/>
            <person name="Vesth T.C."/>
            <person name="Theobald S."/>
            <person name="Frisvad J.C."/>
            <person name="Larsen T.O."/>
            <person name="Kjaerboelling I."/>
            <person name="Rothschild-Mancinelli K."/>
            <person name="Lyhne E.K."/>
            <person name="Kogle M.E."/>
            <person name="Barry K."/>
            <person name="Clum A."/>
            <person name="Na H."/>
            <person name="Ledsgaard L."/>
            <person name="Lin J."/>
            <person name="Lipzen A."/>
            <person name="Kuo A."/>
            <person name="Riley R."/>
            <person name="Mondo S."/>
            <person name="Labutti K."/>
            <person name="Haridas S."/>
            <person name="Pangalinan J."/>
            <person name="Salamov A.A."/>
            <person name="Simmons B.A."/>
            <person name="Magnuson J.K."/>
            <person name="Chen J."/>
            <person name="Drula E."/>
            <person name="Henrissat B."/>
            <person name="Wiebenga A."/>
            <person name="Lubbers R.J."/>
            <person name="Gomes A.C."/>
            <person name="Makela M.R."/>
            <person name="Stajich J."/>
            <person name="Grigoriev I.V."/>
            <person name="Mortensen U.H."/>
            <person name="De Vries R.P."/>
            <person name="Baker S.E."/>
            <person name="Andersen M.R."/>
        </authorList>
    </citation>
    <scope>NUCLEOTIDE SEQUENCE [LARGE SCALE GENOMIC DNA]</scope>
    <source>
        <strain evidence="2 3">CBS 209.92</strain>
    </source>
</reference>
<evidence type="ECO:0000256" key="1">
    <source>
        <dbReference type="SAM" id="Phobius"/>
    </source>
</evidence>